<dbReference type="Proteomes" id="UP000029917">
    <property type="component" value="Unassembled WGS sequence"/>
</dbReference>
<reference evidence="1 2" key="1">
    <citation type="submission" date="2014-09" db="EMBL/GenBank/DDBJ databases">
        <authorList>
            <person name="McGinnis J.M."/>
            <person name="Wolfgang W.J."/>
        </authorList>
    </citation>
    <scope>NUCLEOTIDE SEQUENCE [LARGE SCALE GENOMIC DNA]</scope>
    <source>
        <strain evidence="1 2">HAMBI 3106</strain>
    </source>
</reference>
<dbReference type="PANTHER" id="PTHR35175">
    <property type="entry name" value="DUF1289 DOMAIN-CONTAINING PROTEIN"/>
    <property type="match status" value="1"/>
</dbReference>
<evidence type="ECO:0000313" key="1">
    <source>
        <dbReference type="EMBL" id="KGJ01798.1"/>
    </source>
</evidence>
<comment type="caution">
    <text evidence="1">The sequence shown here is derived from an EMBL/GenBank/DDBJ whole genome shotgun (WGS) entry which is preliminary data.</text>
</comment>
<reference evidence="1 2" key="2">
    <citation type="submission" date="2014-10" db="EMBL/GenBank/DDBJ databases">
        <title>Paracoccus sanguinis sp. nov., isolated from clinical specimens of New York State patients.</title>
        <authorList>
            <person name="Mingle L.A."/>
            <person name="Cole J.A."/>
            <person name="Lapierre P."/>
            <person name="Musser K.A."/>
        </authorList>
    </citation>
    <scope>NUCLEOTIDE SEQUENCE [LARGE SCALE GENOMIC DNA]</scope>
    <source>
        <strain evidence="1 2">HAMBI 3106</strain>
    </source>
</reference>
<gene>
    <name evidence="1" type="ORF">IC63_16105</name>
</gene>
<dbReference type="RefSeq" id="WP_036722150.1">
    <property type="nucleotide sequence ID" value="NZ_JRKS01000089.1"/>
</dbReference>
<name>A0A099EV59_9RHOB</name>
<protein>
    <recommendedName>
        <fullName evidence="3">Fe-S oxidoreductase</fullName>
    </recommendedName>
</protein>
<dbReference type="Pfam" id="PF06945">
    <property type="entry name" value="DUF1289"/>
    <property type="match status" value="1"/>
</dbReference>
<dbReference type="EMBL" id="JRKS01000089">
    <property type="protein sequence ID" value="KGJ01798.1"/>
    <property type="molecule type" value="Genomic_DNA"/>
</dbReference>
<dbReference type="OrthoDB" id="9811423at2"/>
<keyword evidence="2" id="KW-1185">Reference proteome</keyword>
<dbReference type="PANTHER" id="PTHR35175:SF2">
    <property type="entry name" value="DUF1289 DOMAIN-CONTAINING PROTEIN"/>
    <property type="match status" value="1"/>
</dbReference>
<evidence type="ECO:0008006" key="3">
    <source>
        <dbReference type="Google" id="ProtNLM"/>
    </source>
</evidence>
<evidence type="ECO:0000313" key="2">
    <source>
        <dbReference type="Proteomes" id="UP000029917"/>
    </source>
</evidence>
<organism evidence="1 2">
    <name type="scientific">Paracoccus sphaerophysae</name>
    <dbReference type="NCBI Taxonomy" id="690417"/>
    <lineage>
        <taxon>Bacteria</taxon>
        <taxon>Pseudomonadati</taxon>
        <taxon>Pseudomonadota</taxon>
        <taxon>Alphaproteobacteria</taxon>
        <taxon>Rhodobacterales</taxon>
        <taxon>Paracoccaceae</taxon>
        <taxon>Paracoccus</taxon>
    </lineage>
</organism>
<dbReference type="STRING" id="690417.IC63_16105"/>
<dbReference type="AlphaFoldDB" id="A0A099EV59"/>
<dbReference type="InterPro" id="IPR010710">
    <property type="entry name" value="DUF1289"/>
</dbReference>
<sequence>MTVASPCRNICALDPTRRFCTGCLRTLPEIGSWSRMTDAERQAVLDRIAALGTAGSDAG</sequence>
<proteinExistence type="predicted"/>
<accession>A0A099EV59</accession>